<comment type="catalytic activity">
    <reaction evidence="10">
        <text>N(2)-acetyl-L-ornithine + H2O = L-ornithine + acetate</text>
        <dbReference type="Rhea" id="RHEA:15941"/>
        <dbReference type="ChEBI" id="CHEBI:15377"/>
        <dbReference type="ChEBI" id="CHEBI:30089"/>
        <dbReference type="ChEBI" id="CHEBI:46911"/>
        <dbReference type="ChEBI" id="CHEBI:57805"/>
        <dbReference type="EC" id="3.5.1.16"/>
    </reaction>
</comment>
<dbReference type="Pfam" id="PF01546">
    <property type="entry name" value="Peptidase_M20"/>
    <property type="match status" value="1"/>
</dbReference>
<protein>
    <recommendedName>
        <fullName evidence="10">Acetylornithine deacetylase</fullName>
        <shortName evidence="10">AO</shortName>
        <shortName evidence="10">Acetylornithinase</shortName>
        <ecNumber evidence="10">3.5.1.16</ecNumber>
    </recommendedName>
    <alternativeName>
        <fullName evidence="10">N-acetylornithinase</fullName>
        <shortName evidence="10">NAO</shortName>
    </alternativeName>
</protein>
<comment type="similarity">
    <text evidence="2 10">Belongs to the peptidase M20A family. ArgE subfamily.</text>
</comment>
<dbReference type="EC" id="3.5.1.16" evidence="10"/>
<dbReference type="GO" id="GO:0008270">
    <property type="term" value="F:zinc ion binding"/>
    <property type="evidence" value="ECO:0007669"/>
    <property type="project" value="UniProtKB-UniRule"/>
</dbReference>
<evidence type="ECO:0000256" key="5">
    <source>
        <dbReference type="ARBA" id="ARBA00022605"/>
    </source>
</evidence>
<dbReference type="GO" id="GO:0005737">
    <property type="term" value="C:cytoplasm"/>
    <property type="evidence" value="ECO:0007669"/>
    <property type="project" value="UniProtKB-SubCell"/>
</dbReference>
<evidence type="ECO:0000256" key="1">
    <source>
        <dbReference type="ARBA" id="ARBA00004496"/>
    </source>
</evidence>
<evidence type="ECO:0000256" key="6">
    <source>
        <dbReference type="ARBA" id="ARBA00022723"/>
    </source>
</evidence>
<keyword evidence="3 10" id="KW-0963">Cytoplasm</keyword>
<comment type="pathway">
    <text evidence="10">Amino-acid biosynthesis; L-arginine biosynthesis; L-ornithine from N(2)-acetyl-L-ornithine (linear): step 1/1.</text>
</comment>
<dbReference type="GO" id="GO:0008777">
    <property type="term" value="F:acetylornithine deacetylase activity"/>
    <property type="evidence" value="ECO:0007669"/>
    <property type="project" value="UniProtKB-UniRule"/>
</dbReference>
<comment type="cofactor">
    <cofactor evidence="10">
        <name>Zn(2+)</name>
        <dbReference type="ChEBI" id="CHEBI:29105"/>
    </cofactor>
    <cofactor evidence="10">
        <name>Co(2+)</name>
        <dbReference type="ChEBI" id="CHEBI:48828"/>
    </cofactor>
    <text evidence="10">Binds 2 Zn(2+) or Co(2+) ions per subunit.</text>
</comment>
<keyword evidence="6 10" id="KW-0479">Metal-binding</keyword>
<feature type="binding site" evidence="10">
    <location>
        <position position="174"/>
    </location>
    <ligand>
        <name>Zn(2+)</name>
        <dbReference type="ChEBI" id="CHEBI:29105"/>
        <label>1</label>
    </ligand>
</feature>
<dbReference type="KEGG" id="icp:ICMP_024"/>
<dbReference type="SUPFAM" id="SSF55031">
    <property type="entry name" value="Bacterial exopeptidase dimerisation domain"/>
    <property type="match status" value="1"/>
</dbReference>
<dbReference type="STRING" id="476281.ICMP_024"/>
<comment type="subcellular location">
    <subcellularLocation>
        <location evidence="1 10">Cytoplasm</location>
    </subcellularLocation>
</comment>
<dbReference type="NCBIfam" id="NF003474">
    <property type="entry name" value="PRK05111.1"/>
    <property type="match status" value="1"/>
</dbReference>
<name>C5WC41_9ENTR</name>
<evidence type="ECO:0000313" key="12">
    <source>
        <dbReference type="EMBL" id="BAH82897.1"/>
    </source>
</evidence>
<keyword evidence="5 10" id="KW-0028">Amino-acid biosynthesis</keyword>
<keyword evidence="13" id="KW-1185">Reference proteome</keyword>
<feature type="binding site" evidence="10">
    <location>
        <position position="150"/>
    </location>
    <ligand>
        <name>Zn(2+)</name>
        <dbReference type="ChEBI" id="CHEBI:29105"/>
        <label>2</label>
    </ligand>
</feature>
<comment type="cofactor">
    <cofactor evidence="10">
        <name>glutathione</name>
        <dbReference type="ChEBI" id="CHEBI:57925"/>
    </cofactor>
</comment>
<dbReference type="Pfam" id="PF07687">
    <property type="entry name" value="M20_dimer"/>
    <property type="match status" value="1"/>
</dbReference>
<dbReference type="SUPFAM" id="SSF53187">
    <property type="entry name" value="Zn-dependent exopeptidases"/>
    <property type="match status" value="1"/>
</dbReference>
<evidence type="ECO:0000256" key="4">
    <source>
        <dbReference type="ARBA" id="ARBA00022571"/>
    </source>
</evidence>
<feature type="active site" evidence="10">
    <location>
        <position position="149"/>
    </location>
</feature>
<dbReference type="PANTHER" id="PTHR43808:SF1">
    <property type="entry name" value="ACETYLORNITHINE DEACETYLASE"/>
    <property type="match status" value="1"/>
</dbReference>
<sequence length="387" mass="43881">MSIVTKKLPTFIDLYSQLIATPSISSNNPLIDQSNEDIIHLLCEWFEHIGFKVETTFVNNINNNIKLNMLASIGNGEGGLLLTGHTDTIPADIEKWTYNPFILTEKNNKLYGLGSVDMKCFFAFILNAVRNLNPLKLKKPLYILATAEEETSMAGAKQFSEYTTIYPDYAIIGEPSCLKPIRAHKGHISKAIHIQGQSAHSSNPFKGINAIEIVYEIIDYLLKLRNDLRENYQNNLFNIPYPTINFGYIHGGHASNCICGYCELHIDIRPTSDITIMEINNLINNVLTYVNPCWSKRISISELHPYIPAYECSSYHEIVKFLERITGTKACSVDYCTEASFIQKICPTLIIGPGSIEQAHQKDEFLDMVFIKPTHNLIKKLIHYFCY</sequence>
<dbReference type="EMBL" id="AP010872">
    <property type="protein sequence ID" value="BAH82897.1"/>
    <property type="molecule type" value="Genomic_DNA"/>
</dbReference>
<feature type="binding site" evidence="10">
    <location>
        <position position="85"/>
    </location>
    <ligand>
        <name>Zn(2+)</name>
        <dbReference type="ChEBI" id="CHEBI:29105"/>
        <label>1</label>
    </ligand>
</feature>
<comment type="subunit">
    <text evidence="10">Homodimer.</text>
</comment>
<dbReference type="GO" id="GO:0006526">
    <property type="term" value="P:L-arginine biosynthetic process"/>
    <property type="evidence" value="ECO:0007669"/>
    <property type="project" value="UniProtKB-UniRule"/>
</dbReference>
<accession>C5WC41</accession>
<dbReference type="CDD" id="cd03894">
    <property type="entry name" value="M20_ArgE"/>
    <property type="match status" value="1"/>
</dbReference>
<evidence type="ECO:0000256" key="10">
    <source>
        <dbReference type="HAMAP-Rule" id="MF_01108"/>
    </source>
</evidence>
<dbReference type="NCBIfam" id="TIGR01892">
    <property type="entry name" value="AcOrn-deacetyl"/>
    <property type="match status" value="1"/>
</dbReference>
<feature type="binding site" evidence="10">
    <location>
        <position position="117"/>
    </location>
    <ligand>
        <name>Zn(2+)</name>
        <dbReference type="ChEBI" id="CHEBI:29105"/>
        <label>2</label>
    </ligand>
</feature>
<dbReference type="HOGENOM" id="CLU_021802_2_4_6"/>
<dbReference type="Proteomes" id="UP000061704">
    <property type="component" value="Chromosome"/>
</dbReference>
<evidence type="ECO:0000256" key="3">
    <source>
        <dbReference type="ARBA" id="ARBA00022490"/>
    </source>
</evidence>
<keyword evidence="7 10" id="KW-0378">Hydrolase</keyword>
<feature type="active site" evidence="10">
    <location>
        <position position="87"/>
    </location>
</feature>
<evidence type="ECO:0000256" key="2">
    <source>
        <dbReference type="ARBA" id="ARBA00005691"/>
    </source>
</evidence>
<dbReference type="InterPro" id="IPR002933">
    <property type="entry name" value="Peptidase_M20"/>
</dbReference>
<keyword evidence="8 10" id="KW-0862">Zinc</keyword>
<evidence type="ECO:0000256" key="9">
    <source>
        <dbReference type="ARBA" id="ARBA00023285"/>
    </source>
</evidence>
<feature type="binding site" evidence="10">
    <location>
        <position position="360"/>
    </location>
    <ligand>
        <name>Zn(2+)</name>
        <dbReference type="ChEBI" id="CHEBI:29105"/>
        <label>2</label>
    </ligand>
</feature>
<feature type="domain" description="Peptidase M20 dimerisation" evidence="11">
    <location>
        <begin position="183"/>
        <end position="288"/>
    </location>
</feature>
<dbReference type="InterPro" id="IPR050072">
    <property type="entry name" value="Peptidase_M20A"/>
</dbReference>
<dbReference type="InterPro" id="IPR036264">
    <property type="entry name" value="Bact_exopeptidase_dim_dom"/>
</dbReference>
<gene>
    <name evidence="10 12" type="primary">argE</name>
    <name evidence="12" type="ORF">ICMP_024</name>
</gene>
<reference evidence="12 13" key="1">
    <citation type="journal article" date="2011" name="Genome Biol. Evol.">
        <title>Reductive evolution of bacterial genome in insect gut environment.</title>
        <authorList>
            <person name="Nikoh N."/>
            <person name="Hosokawa T."/>
            <person name="Ohshima K."/>
            <person name="Hattori M."/>
            <person name="Fukatsu T."/>
        </authorList>
    </citation>
    <scope>NUCLEOTIDE SEQUENCE [LARGE SCALE GENOMIC DNA]</scope>
    <source>
        <strain evidence="12 13">Mpkobe</strain>
    </source>
</reference>
<dbReference type="AlphaFoldDB" id="C5WC41"/>
<dbReference type="Gene3D" id="3.40.630.10">
    <property type="entry name" value="Zn peptidases"/>
    <property type="match status" value="1"/>
</dbReference>
<dbReference type="FunFam" id="3.30.70.360:FF:000003">
    <property type="entry name" value="Acetylornithine deacetylase"/>
    <property type="match status" value="1"/>
</dbReference>
<organism evidence="12 13">
    <name type="scientific">Candidatus Ishikawaella capsulata Mpkobe</name>
    <dbReference type="NCBI Taxonomy" id="476281"/>
    <lineage>
        <taxon>Bacteria</taxon>
        <taxon>Pseudomonadati</taxon>
        <taxon>Pseudomonadota</taxon>
        <taxon>Gammaproteobacteria</taxon>
        <taxon>Enterobacterales</taxon>
        <taxon>Enterobacteriaceae</taxon>
        <taxon>Candidatus Ishikawella</taxon>
    </lineage>
</organism>
<comment type="function">
    <text evidence="10">Catalyzes the hydrolysis of the amide bond of N(2)-acetylated L-amino acids. Cleaves the acetyl group from N-acetyl-L-ornithine to form L-ornithine, an intermediate in L-arginine biosynthesis pathway, and a branchpoint in the synthesis of polyamines.</text>
</comment>
<proteinExistence type="inferred from homology"/>
<dbReference type="PANTHER" id="PTHR43808">
    <property type="entry name" value="ACETYLORNITHINE DEACETYLASE"/>
    <property type="match status" value="1"/>
</dbReference>
<dbReference type="InterPro" id="IPR011650">
    <property type="entry name" value="Peptidase_M20_dimer"/>
</dbReference>
<evidence type="ECO:0000259" key="11">
    <source>
        <dbReference type="Pfam" id="PF07687"/>
    </source>
</evidence>
<dbReference type="UniPathway" id="UPA00068">
    <property type="reaction ID" value="UER00110"/>
</dbReference>
<evidence type="ECO:0000313" key="13">
    <source>
        <dbReference type="Proteomes" id="UP000061704"/>
    </source>
</evidence>
<keyword evidence="9 10" id="KW-0170">Cobalt</keyword>
<dbReference type="Gene3D" id="3.30.70.360">
    <property type="match status" value="1"/>
</dbReference>
<dbReference type="InterPro" id="IPR010169">
    <property type="entry name" value="AcOrn-deacetyl"/>
</dbReference>
<evidence type="ECO:0000256" key="7">
    <source>
        <dbReference type="ARBA" id="ARBA00022801"/>
    </source>
</evidence>
<evidence type="ECO:0000256" key="8">
    <source>
        <dbReference type="ARBA" id="ARBA00022833"/>
    </source>
</evidence>
<dbReference type="HAMAP" id="MF_01108">
    <property type="entry name" value="ArgE"/>
    <property type="match status" value="1"/>
</dbReference>
<keyword evidence="4 10" id="KW-0055">Arginine biosynthesis</keyword>
<feature type="binding site" evidence="10">
    <location>
        <position position="117"/>
    </location>
    <ligand>
        <name>Zn(2+)</name>
        <dbReference type="ChEBI" id="CHEBI:29105"/>
        <label>1</label>
    </ligand>
</feature>